<name>A0ACC2HSH3_9PLEO</name>
<sequence>MSQPIQPAGNIPGLPLAHVLLAKNLQDMIIMQLETVYGPSQTPYAKFGIRHSITPDGYVVTAGVWERNTSKNTEWDKWKHLGRFVEATSSRGAVGALEELWAAHFLVHNRQRTPALALPAPLPFTTQAPPYTTTPQAIMSNSRMSGLPRENIAMVTNLKALIISQAQAASGPLSSGANKFDVLILKEGTVYLARAIVYRRDQIRSGCPYDKWTFIMDGTSEVGVMEALEDLWQKLQNSLSGLARGMQPGQSATFTGDGGFFSIV</sequence>
<reference evidence="1" key="1">
    <citation type="submission" date="2022-11" db="EMBL/GenBank/DDBJ databases">
        <title>Genome Sequence of Boeremia exigua.</title>
        <authorList>
            <person name="Buettner E."/>
        </authorList>
    </citation>
    <scope>NUCLEOTIDE SEQUENCE</scope>
    <source>
        <strain evidence="1">CU02</strain>
    </source>
</reference>
<dbReference type="Proteomes" id="UP001153331">
    <property type="component" value="Unassembled WGS sequence"/>
</dbReference>
<dbReference type="EMBL" id="JAPHNI010001401">
    <property type="protein sequence ID" value="KAJ8105703.1"/>
    <property type="molecule type" value="Genomic_DNA"/>
</dbReference>
<evidence type="ECO:0000313" key="1">
    <source>
        <dbReference type="EMBL" id="KAJ8105703.1"/>
    </source>
</evidence>
<comment type="caution">
    <text evidence="1">The sequence shown here is derived from an EMBL/GenBank/DDBJ whole genome shotgun (WGS) entry which is preliminary data.</text>
</comment>
<keyword evidence="2" id="KW-1185">Reference proteome</keyword>
<gene>
    <name evidence="1" type="ORF">OPT61_g10020</name>
</gene>
<accession>A0ACC2HSH3</accession>
<organism evidence="1 2">
    <name type="scientific">Boeremia exigua</name>
    <dbReference type="NCBI Taxonomy" id="749465"/>
    <lineage>
        <taxon>Eukaryota</taxon>
        <taxon>Fungi</taxon>
        <taxon>Dikarya</taxon>
        <taxon>Ascomycota</taxon>
        <taxon>Pezizomycotina</taxon>
        <taxon>Dothideomycetes</taxon>
        <taxon>Pleosporomycetidae</taxon>
        <taxon>Pleosporales</taxon>
        <taxon>Pleosporineae</taxon>
        <taxon>Didymellaceae</taxon>
        <taxon>Boeremia</taxon>
    </lineage>
</organism>
<protein>
    <submittedName>
        <fullName evidence="1">Uncharacterized protein</fullName>
    </submittedName>
</protein>
<evidence type="ECO:0000313" key="2">
    <source>
        <dbReference type="Proteomes" id="UP001153331"/>
    </source>
</evidence>
<proteinExistence type="predicted"/>